<dbReference type="AlphaFoldDB" id="X1B1J3"/>
<protein>
    <recommendedName>
        <fullName evidence="3">Penicillin-binding protein transpeptidase domain-containing protein</fullName>
    </recommendedName>
</protein>
<dbReference type="SUPFAM" id="SSF56601">
    <property type="entry name" value="beta-lactamase/transpeptidase-like"/>
    <property type="match status" value="1"/>
</dbReference>
<keyword evidence="1" id="KW-0328">Glycosyltransferase</keyword>
<comment type="caution">
    <text evidence="4">The sequence shown here is derived from an EMBL/GenBank/DDBJ whole genome shotgun (WGS) entry which is preliminary data.</text>
</comment>
<dbReference type="PANTHER" id="PTHR32282">
    <property type="entry name" value="BINDING PROTEIN TRANSPEPTIDASE, PUTATIVE-RELATED"/>
    <property type="match status" value="1"/>
</dbReference>
<feature type="non-terminal residue" evidence="4">
    <location>
        <position position="299"/>
    </location>
</feature>
<dbReference type="InterPro" id="IPR001460">
    <property type="entry name" value="PCN-bd_Tpept"/>
</dbReference>
<name>X1B1J3_9ZZZZ</name>
<accession>X1B1J3</accession>
<feature type="domain" description="Penicillin-binding protein transpeptidase" evidence="3">
    <location>
        <begin position="26"/>
        <end position="289"/>
    </location>
</feature>
<keyword evidence="2" id="KW-0808">Transferase</keyword>
<proteinExistence type="predicted"/>
<organism evidence="4">
    <name type="scientific">marine sediment metagenome</name>
    <dbReference type="NCBI Taxonomy" id="412755"/>
    <lineage>
        <taxon>unclassified sequences</taxon>
        <taxon>metagenomes</taxon>
        <taxon>ecological metagenomes</taxon>
    </lineage>
</organism>
<feature type="non-terminal residue" evidence="4">
    <location>
        <position position="1"/>
    </location>
</feature>
<sequence>WELQQTAQEVIKEGTERNKNFGAYNGALVAVEPETGEILAMVGSADWFGDSYPEDCTPGKDCLFDPKVNTTTYQNGRQPGSAFKPFVYATAFEKGYDDKNIVIDEKTDFGVYGGKHYIPHNYDMKFRGPVTLRQALAQSINVPSVKVLKNLAGQEDSIKIAKKMGITTLDKPPSFYGLSIVLGGGEVRLLDMVSAYGVFAREGLRIPPTAILKIEDSQGNIIKENNKSPRRVISQESARLINDILSDNEARAPMFGRHSPLYFENYDTAAKTGTTDDFRDAWTIGYSPSIVVGVWVGNN</sequence>
<dbReference type="EMBL" id="BART01017471">
    <property type="protein sequence ID" value="GAG78128.1"/>
    <property type="molecule type" value="Genomic_DNA"/>
</dbReference>
<dbReference type="GO" id="GO:0030288">
    <property type="term" value="C:outer membrane-bounded periplasmic space"/>
    <property type="evidence" value="ECO:0007669"/>
    <property type="project" value="TreeGrafter"/>
</dbReference>
<evidence type="ECO:0000256" key="1">
    <source>
        <dbReference type="ARBA" id="ARBA00022676"/>
    </source>
</evidence>
<evidence type="ECO:0000259" key="3">
    <source>
        <dbReference type="Pfam" id="PF00905"/>
    </source>
</evidence>
<dbReference type="Pfam" id="PF00905">
    <property type="entry name" value="Transpeptidase"/>
    <property type="match status" value="1"/>
</dbReference>
<dbReference type="GO" id="GO:0008658">
    <property type="term" value="F:penicillin binding"/>
    <property type="evidence" value="ECO:0007669"/>
    <property type="project" value="InterPro"/>
</dbReference>
<dbReference type="InterPro" id="IPR012338">
    <property type="entry name" value="Beta-lactam/transpept-like"/>
</dbReference>
<reference evidence="4" key="1">
    <citation type="journal article" date="2014" name="Front. Microbiol.">
        <title>High frequency of phylogenetically diverse reductive dehalogenase-homologous genes in deep subseafloor sedimentary metagenomes.</title>
        <authorList>
            <person name="Kawai M."/>
            <person name="Futagami T."/>
            <person name="Toyoda A."/>
            <person name="Takaki Y."/>
            <person name="Nishi S."/>
            <person name="Hori S."/>
            <person name="Arai W."/>
            <person name="Tsubouchi T."/>
            <person name="Morono Y."/>
            <person name="Uchiyama I."/>
            <person name="Ito T."/>
            <person name="Fujiyama A."/>
            <person name="Inagaki F."/>
            <person name="Takami H."/>
        </authorList>
    </citation>
    <scope>NUCLEOTIDE SEQUENCE</scope>
    <source>
        <strain evidence="4">Expedition CK06-06</strain>
    </source>
</reference>
<dbReference type="PANTHER" id="PTHR32282:SF33">
    <property type="entry name" value="PEPTIDOGLYCAN GLYCOSYLTRANSFERASE"/>
    <property type="match status" value="1"/>
</dbReference>
<dbReference type="Gene3D" id="3.40.710.10">
    <property type="entry name" value="DD-peptidase/beta-lactamase superfamily"/>
    <property type="match status" value="1"/>
</dbReference>
<dbReference type="GO" id="GO:0009252">
    <property type="term" value="P:peptidoglycan biosynthetic process"/>
    <property type="evidence" value="ECO:0007669"/>
    <property type="project" value="TreeGrafter"/>
</dbReference>
<gene>
    <name evidence="4" type="ORF">S01H4_33248</name>
</gene>
<evidence type="ECO:0000313" key="4">
    <source>
        <dbReference type="EMBL" id="GAG78128.1"/>
    </source>
</evidence>
<dbReference type="GO" id="GO:0008955">
    <property type="term" value="F:peptidoglycan glycosyltransferase activity"/>
    <property type="evidence" value="ECO:0007669"/>
    <property type="project" value="TreeGrafter"/>
</dbReference>
<dbReference type="InterPro" id="IPR050396">
    <property type="entry name" value="Glycosyltr_51/Transpeptidase"/>
</dbReference>
<evidence type="ECO:0000256" key="2">
    <source>
        <dbReference type="ARBA" id="ARBA00022679"/>
    </source>
</evidence>